<dbReference type="EMBL" id="HBJA01081869">
    <property type="protein sequence ID" value="CAE0817439.1"/>
    <property type="molecule type" value="Transcribed_RNA"/>
</dbReference>
<dbReference type="AlphaFoldDB" id="A0A7S4FWF3"/>
<organism evidence="2">
    <name type="scientific">Eutreptiella gymnastica</name>
    <dbReference type="NCBI Taxonomy" id="73025"/>
    <lineage>
        <taxon>Eukaryota</taxon>
        <taxon>Discoba</taxon>
        <taxon>Euglenozoa</taxon>
        <taxon>Euglenida</taxon>
        <taxon>Spirocuta</taxon>
        <taxon>Euglenophyceae</taxon>
        <taxon>Eutreptiales</taxon>
        <taxon>Eutreptiaceae</taxon>
        <taxon>Eutreptiella</taxon>
    </lineage>
</organism>
<proteinExistence type="predicted"/>
<evidence type="ECO:0000313" key="2">
    <source>
        <dbReference type="EMBL" id="CAE0817439.1"/>
    </source>
</evidence>
<name>A0A7S4FWF3_9EUGL</name>
<gene>
    <name evidence="2" type="ORF">EGYM00163_LOCUS28604</name>
</gene>
<sequence>MLTAHYILFADVCVAADLLAQAQDSCCGLRQVDAMKIVTFVMEGSVEDELHRRMENKDPVLESKALQELFDTQSQCNPWHTDASQYRRLRDMPKYDKVVRDRVLRREVLHLGGNPFF</sequence>
<reference evidence="2" key="1">
    <citation type="submission" date="2021-01" db="EMBL/GenBank/DDBJ databases">
        <authorList>
            <person name="Corre E."/>
            <person name="Pelletier E."/>
            <person name="Niang G."/>
            <person name="Scheremetjew M."/>
            <person name="Finn R."/>
            <person name="Kale V."/>
            <person name="Holt S."/>
            <person name="Cochrane G."/>
            <person name="Meng A."/>
            <person name="Brown T."/>
            <person name="Cohen L."/>
        </authorList>
    </citation>
    <scope>NUCLEOTIDE SEQUENCE</scope>
    <source>
        <strain evidence="2">CCMP1594</strain>
    </source>
</reference>
<accession>A0A7S4FWF3</accession>
<feature type="signal peptide" evidence="1">
    <location>
        <begin position="1"/>
        <end position="22"/>
    </location>
</feature>
<keyword evidence="1" id="KW-0732">Signal</keyword>
<protein>
    <submittedName>
        <fullName evidence="2">Uncharacterized protein</fullName>
    </submittedName>
</protein>
<feature type="chain" id="PRO_5031326765" evidence="1">
    <location>
        <begin position="23"/>
        <end position="117"/>
    </location>
</feature>
<evidence type="ECO:0000256" key="1">
    <source>
        <dbReference type="SAM" id="SignalP"/>
    </source>
</evidence>